<dbReference type="GeneID" id="84208554"/>
<dbReference type="EC" id="2.1.1.-" evidence="4"/>
<dbReference type="AlphaFoldDB" id="A0AAW8JLD7"/>
<dbReference type="InterPro" id="IPR029063">
    <property type="entry name" value="SAM-dependent_MTases_sf"/>
</dbReference>
<evidence type="ECO:0000256" key="2">
    <source>
        <dbReference type="ARBA" id="ARBA00022603"/>
    </source>
</evidence>
<keyword evidence="2 4" id="KW-0489">Methyltransferase</keyword>
<proteinExistence type="inferred from homology"/>
<dbReference type="NCBIfam" id="TIGR00027">
    <property type="entry name" value="mthyl_TIGR00027"/>
    <property type="match status" value="1"/>
</dbReference>
<dbReference type="EMBL" id="JAVIDA010000024">
    <property type="protein sequence ID" value="MDQ9072669.1"/>
    <property type="molecule type" value="Genomic_DNA"/>
</dbReference>
<dbReference type="PANTHER" id="PTHR43619">
    <property type="entry name" value="S-ADENOSYL-L-METHIONINE-DEPENDENT METHYLTRANSFERASE YKTD-RELATED"/>
    <property type="match status" value="1"/>
</dbReference>
<keyword evidence="3 5" id="KW-0808">Transferase</keyword>
<keyword evidence="4" id="KW-0949">S-adenosyl-L-methionine</keyword>
<protein>
    <recommendedName>
        <fullName evidence="4">S-adenosyl-L-methionine-dependent methyltransferase</fullName>
        <ecNumber evidence="4">2.1.1.-</ecNumber>
    </recommendedName>
</protein>
<comment type="similarity">
    <text evidence="1 4">Belongs to the UPF0677 family.</text>
</comment>
<sequence length="292" mass="33333">MKAGRASKTALAAAAIRANHYLNAINPVFSDPFALDMTSTEWRKLLSNQTFTRLFNSAPVNRTFGKLTGQVVARSRYSEDLLKQAIENGIEQYILVGAGLDSFILRLANLYPNLRIFEVDHPDTQKLKLHKLQKYGNVPKNVEFVCIDFEKESLSDALSRSAYDKNKAGFYSWLGTTHYLQPETTLATLKNIADFVVDGSEVVLDYSVDYRNLLGIERIGSMLLSRFTQLLKEPLIGAFLPEHLHQSLENMGYEVVEDLTGLEISQRYFEKRPDYIRHTHATHMLHLRKNKY</sequence>
<dbReference type="Pfam" id="PF04072">
    <property type="entry name" value="LCM"/>
    <property type="match status" value="1"/>
</dbReference>
<gene>
    <name evidence="5" type="ORF">RFH51_14505</name>
</gene>
<dbReference type="RefSeq" id="WP_004858899.1">
    <property type="nucleotide sequence ID" value="NZ_BBLI01000025.1"/>
</dbReference>
<organism evidence="5 6">
    <name type="scientific">Acinetobacter gerneri</name>
    <dbReference type="NCBI Taxonomy" id="202952"/>
    <lineage>
        <taxon>Bacteria</taxon>
        <taxon>Pseudomonadati</taxon>
        <taxon>Pseudomonadota</taxon>
        <taxon>Gammaproteobacteria</taxon>
        <taxon>Moraxellales</taxon>
        <taxon>Moraxellaceae</taxon>
        <taxon>Acinetobacter</taxon>
    </lineage>
</organism>
<dbReference type="PANTHER" id="PTHR43619:SF2">
    <property type="entry name" value="S-ADENOSYL-L-METHIONINE-DEPENDENT METHYLTRANSFERASES SUPERFAMILY PROTEIN"/>
    <property type="match status" value="1"/>
</dbReference>
<dbReference type="Gene3D" id="3.40.50.150">
    <property type="entry name" value="Vaccinia Virus protein VP39"/>
    <property type="match status" value="1"/>
</dbReference>
<reference evidence="5" key="1">
    <citation type="submission" date="2023-08" db="EMBL/GenBank/DDBJ databases">
        <title>Emergence of clinically-relevant ST2 carbapenem-resistant Acinetobacter baumannii strains in hospital sewages in Zhejiang, East of China.</title>
        <authorList>
            <person name="Kaichao C."/>
            <person name="Zhang R."/>
        </authorList>
    </citation>
    <scope>NUCLEOTIDE SEQUENCE</scope>
    <source>
        <strain evidence="5">M-SY-60</strain>
    </source>
</reference>
<evidence type="ECO:0000256" key="4">
    <source>
        <dbReference type="RuleBase" id="RU362030"/>
    </source>
</evidence>
<name>A0AAW8JLD7_9GAMM</name>
<evidence type="ECO:0000256" key="3">
    <source>
        <dbReference type="ARBA" id="ARBA00022679"/>
    </source>
</evidence>
<evidence type="ECO:0000313" key="5">
    <source>
        <dbReference type="EMBL" id="MDQ9072669.1"/>
    </source>
</evidence>
<comment type="caution">
    <text evidence="5">The sequence shown here is derived from an EMBL/GenBank/DDBJ whole genome shotgun (WGS) entry which is preliminary data.</text>
</comment>
<dbReference type="InterPro" id="IPR011610">
    <property type="entry name" value="SAM_mthyl_Trfase_ML2640-like"/>
</dbReference>
<comment type="function">
    <text evidence="4">Exhibits S-adenosyl-L-methionine-dependent methyltransferase activity.</text>
</comment>
<evidence type="ECO:0000313" key="6">
    <source>
        <dbReference type="Proteomes" id="UP001243195"/>
    </source>
</evidence>
<dbReference type="SUPFAM" id="SSF53335">
    <property type="entry name" value="S-adenosyl-L-methionine-dependent methyltransferases"/>
    <property type="match status" value="1"/>
</dbReference>
<dbReference type="GO" id="GO:0008168">
    <property type="term" value="F:methyltransferase activity"/>
    <property type="evidence" value="ECO:0007669"/>
    <property type="project" value="UniProtKB-UniRule"/>
</dbReference>
<dbReference type="Proteomes" id="UP001243195">
    <property type="component" value="Unassembled WGS sequence"/>
</dbReference>
<evidence type="ECO:0000256" key="1">
    <source>
        <dbReference type="ARBA" id="ARBA00008138"/>
    </source>
</evidence>
<dbReference type="InterPro" id="IPR007213">
    <property type="entry name" value="Ppm1/Ppm2/Tcmp"/>
</dbReference>
<dbReference type="GO" id="GO:0032259">
    <property type="term" value="P:methylation"/>
    <property type="evidence" value="ECO:0007669"/>
    <property type="project" value="UniProtKB-KW"/>
</dbReference>
<accession>A0AAW8JLD7</accession>